<feature type="compositionally biased region" description="Acidic residues" evidence="3">
    <location>
        <begin position="529"/>
        <end position="555"/>
    </location>
</feature>
<dbReference type="InterPro" id="IPR051293">
    <property type="entry name" value="MTUS1/CCDC69"/>
</dbReference>
<keyword evidence="1 2" id="KW-0175">Coiled coil</keyword>
<dbReference type="EMBL" id="HG994586">
    <property type="protein sequence ID" value="CAF2993261.1"/>
    <property type="molecule type" value="Genomic_DNA"/>
</dbReference>
<dbReference type="OrthoDB" id="6383021at2759"/>
<evidence type="ECO:0000256" key="3">
    <source>
        <dbReference type="SAM" id="MobiDB-lite"/>
    </source>
</evidence>
<feature type="region of interest" description="Disordered" evidence="3">
    <location>
        <begin position="69"/>
        <end position="102"/>
    </location>
</feature>
<evidence type="ECO:0000313" key="4">
    <source>
        <dbReference type="EMBL" id="CAF2993261.1"/>
    </source>
</evidence>
<gene>
    <name evidence="4" type="ORF">LSAA_13419</name>
</gene>
<feature type="region of interest" description="Disordered" evidence="3">
    <location>
        <begin position="409"/>
        <end position="555"/>
    </location>
</feature>
<feature type="compositionally biased region" description="Low complexity" evidence="3">
    <location>
        <begin position="40"/>
        <end position="50"/>
    </location>
</feature>
<proteinExistence type="predicted"/>
<evidence type="ECO:0000313" key="5">
    <source>
        <dbReference type="Proteomes" id="UP000675881"/>
    </source>
</evidence>
<organism evidence="4 5">
    <name type="scientific">Lepeophtheirus salmonis</name>
    <name type="common">Salmon louse</name>
    <name type="synonym">Caligus salmonis</name>
    <dbReference type="NCBI Taxonomy" id="72036"/>
    <lineage>
        <taxon>Eukaryota</taxon>
        <taxon>Metazoa</taxon>
        <taxon>Ecdysozoa</taxon>
        <taxon>Arthropoda</taxon>
        <taxon>Crustacea</taxon>
        <taxon>Multicrustacea</taxon>
        <taxon>Hexanauplia</taxon>
        <taxon>Copepoda</taxon>
        <taxon>Siphonostomatoida</taxon>
        <taxon>Caligidae</taxon>
        <taxon>Lepeophtheirus</taxon>
    </lineage>
</organism>
<dbReference type="AlphaFoldDB" id="A0A7R8D485"/>
<feature type="region of interest" description="Disordered" evidence="3">
    <location>
        <begin position="31"/>
        <end position="50"/>
    </location>
</feature>
<feature type="compositionally biased region" description="Low complexity" evidence="3">
    <location>
        <begin position="425"/>
        <end position="449"/>
    </location>
</feature>
<dbReference type="GO" id="GO:0005737">
    <property type="term" value="C:cytoplasm"/>
    <property type="evidence" value="ECO:0007669"/>
    <property type="project" value="TreeGrafter"/>
</dbReference>
<dbReference type="PANTHER" id="PTHR24200:SF11">
    <property type="entry name" value="TOUCAN, ISOFORM A"/>
    <property type="match status" value="1"/>
</dbReference>
<reference evidence="4" key="1">
    <citation type="submission" date="2021-02" db="EMBL/GenBank/DDBJ databases">
        <authorList>
            <person name="Bekaert M."/>
        </authorList>
    </citation>
    <scope>NUCLEOTIDE SEQUENCE</scope>
    <source>
        <strain evidence="4">IoA-00</strain>
    </source>
</reference>
<dbReference type="Proteomes" id="UP000675881">
    <property type="component" value="Chromosome 7"/>
</dbReference>
<evidence type="ECO:0000256" key="2">
    <source>
        <dbReference type="SAM" id="Coils"/>
    </source>
</evidence>
<dbReference type="PANTHER" id="PTHR24200">
    <property type="entry name" value="TOUCAN, ISOFORM A"/>
    <property type="match status" value="1"/>
</dbReference>
<sequence length="555" mass="63698">MIVLSVIMYSDFFNLRLSLRKYSRFSSNKAAHSVPNLSHSSPIRQSSFQPPFSPPTSYLVGFNNVSSSSPPPLLPPSGKGGLVSPSLKPNSPSLPPLLPTRGSNTQLEKVEERIQGRGMCRSNASYGIQSLLQTQIENDSLKREAELARKEMEMKNAINKLTQSYEEKIKALNEIHSHKVQELNDAKQTSLINAKNIHETDLKHLSSTYEARILDMKRVHKVEVESLKSDYEKKIQAQKLDYENSISSYKERDDAWQLEKQDVFSEIQRLKDEANRFIAILSQEEDRYEDEEKMSPQKKQILQREIESLQLVIDMRTSEIHKLREEQTRHLQQLEEFEKTRSLLSKMQAKVEDLQAQLENKNVLQRQLSLEKSKLENSYEEETKKKARMSMQVEELQWRIRNQYELPPTKILSPSTEQGGFLVYNDNDNNNNINRSNNINNNSVDSNDNTTPSKRITTSPNKRVILHHADNNNAKSNRNNSTGHAPLVSSSSQHRRYSSPPWREVPQLVPPPYDSTPRDLLLLPSPRADEEDDDDEILVIEKGEEDDEGLGDISK</sequence>
<accession>A0A7R8D485</accession>
<feature type="coiled-coil region" evidence="2">
    <location>
        <begin position="320"/>
        <end position="399"/>
    </location>
</feature>
<dbReference type="GO" id="GO:0005634">
    <property type="term" value="C:nucleus"/>
    <property type="evidence" value="ECO:0007669"/>
    <property type="project" value="TreeGrafter"/>
</dbReference>
<feature type="compositionally biased region" description="Polar residues" evidence="3">
    <location>
        <begin position="450"/>
        <end position="461"/>
    </location>
</feature>
<dbReference type="GO" id="GO:0008017">
    <property type="term" value="F:microtubule binding"/>
    <property type="evidence" value="ECO:0007669"/>
    <property type="project" value="TreeGrafter"/>
</dbReference>
<feature type="compositionally biased region" description="Low complexity" evidence="3">
    <location>
        <begin position="471"/>
        <end position="480"/>
    </location>
</feature>
<feature type="compositionally biased region" description="Low complexity" evidence="3">
    <location>
        <begin position="82"/>
        <end position="91"/>
    </location>
</feature>
<keyword evidence="5" id="KW-1185">Reference proteome</keyword>
<protein>
    <submittedName>
        <fullName evidence="4">(salmon louse) hypothetical protein</fullName>
    </submittedName>
</protein>
<name>A0A7R8D485_LEPSM</name>
<feature type="coiled-coil region" evidence="2">
    <location>
        <begin position="131"/>
        <end position="167"/>
    </location>
</feature>
<evidence type="ECO:0000256" key="1">
    <source>
        <dbReference type="ARBA" id="ARBA00023054"/>
    </source>
</evidence>